<evidence type="ECO:0000256" key="1">
    <source>
        <dbReference type="ARBA" id="ARBA00022487"/>
    </source>
</evidence>
<evidence type="ECO:0000256" key="2">
    <source>
        <dbReference type="ARBA" id="ARBA00022490"/>
    </source>
</evidence>
<dbReference type="HAMAP" id="MF_01260">
    <property type="entry name" value="Carboxylester"/>
    <property type="match status" value="1"/>
</dbReference>
<dbReference type="InterPro" id="IPR010076">
    <property type="entry name" value="BioH"/>
</dbReference>
<comment type="function">
    <text evidence="5">The physiological role of BioH is to remove the methyl group introduced by BioC when the pimeloyl moiety is complete. It allows to synthesize pimeloyl-ACP via the fatty acid synthetic pathway through the hydrolysis of the ester bonds of pimeloyl-ACP esters.</text>
</comment>
<keyword evidence="8" id="KW-1185">Reference proteome</keyword>
<dbReference type="RefSeq" id="WP_343857703.1">
    <property type="nucleotide sequence ID" value="NZ_BAAAFD010000002.1"/>
</dbReference>
<comment type="caution">
    <text evidence="7">The sequence shown here is derived from an EMBL/GenBank/DDBJ whole genome shotgun (WGS) entry which is preliminary data.</text>
</comment>
<reference evidence="8" key="1">
    <citation type="journal article" date="2019" name="Int. J. Syst. Evol. Microbiol.">
        <title>The Global Catalogue of Microorganisms (GCM) 10K type strain sequencing project: providing services to taxonomists for standard genome sequencing and annotation.</title>
        <authorList>
            <consortium name="The Broad Institute Genomics Platform"/>
            <consortium name="The Broad Institute Genome Sequencing Center for Infectious Disease"/>
            <person name="Wu L."/>
            <person name="Ma J."/>
        </authorList>
    </citation>
    <scope>NUCLEOTIDE SEQUENCE [LARGE SCALE GENOMIC DNA]</scope>
    <source>
        <strain evidence="8">JCM 15896</strain>
    </source>
</reference>
<gene>
    <name evidence="5 7" type="primary">bioH</name>
    <name evidence="7" type="ORF">GCM10009114_12680</name>
</gene>
<feature type="domain" description="AB hydrolase-1" evidence="6">
    <location>
        <begin position="14"/>
        <end position="244"/>
    </location>
</feature>
<evidence type="ECO:0000256" key="5">
    <source>
        <dbReference type="HAMAP-Rule" id="MF_01260"/>
    </source>
</evidence>
<protein>
    <recommendedName>
        <fullName evidence="5">Pimeloyl-[acyl-carrier protein] methyl ester esterase</fullName>
        <ecNumber evidence="5">3.1.1.85</ecNumber>
    </recommendedName>
    <alternativeName>
        <fullName evidence="5">Biotin synthesis protein BioH</fullName>
    </alternativeName>
    <alternativeName>
        <fullName evidence="5">Carboxylesterase BioH</fullName>
    </alternativeName>
</protein>
<dbReference type="PANTHER" id="PTHR43798:SF31">
    <property type="entry name" value="AB HYDROLASE SUPERFAMILY PROTEIN YCLE"/>
    <property type="match status" value="1"/>
</dbReference>
<keyword evidence="3 5" id="KW-0093">Biotin biosynthesis</keyword>
<dbReference type="PRINTS" id="PR00111">
    <property type="entry name" value="ABHYDROLASE"/>
</dbReference>
<keyword evidence="1 5" id="KW-0719">Serine esterase</keyword>
<dbReference type="EC" id="3.1.1.85" evidence="5"/>
<feature type="active site" evidence="5">
    <location>
        <position position="209"/>
    </location>
</feature>
<comment type="subunit">
    <text evidence="5">Monomer.</text>
</comment>
<feature type="active site" description="Nucleophile" evidence="5">
    <location>
        <position position="84"/>
    </location>
</feature>
<keyword evidence="4 5" id="KW-0378">Hydrolase</keyword>
<evidence type="ECO:0000256" key="3">
    <source>
        <dbReference type="ARBA" id="ARBA00022756"/>
    </source>
</evidence>
<comment type="pathway">
    <text evidence="5">Cofactor biosynthesis; biotin biosynthesis.</text>
</comment>
<evidence type="ECO:0000259" key="6">
    <source>
        <dbReference type="Pfam" id="PF00561"/>
    </source>
</evidence>
<feature type="binding site" evidence="5">
    <location>
        <begin position="84"/>
        <end position="85"/>
    </location>
    <ligand>
        <name>substrate</name>
    </ligand>
</feature>
<evidence type="ECO:0000256" key="4">
    <source>
        <dbReference type="ARBA" id="ARBA00022801"/>
    </source>
</evidence>
<dbReference type="PANTHER" id="PTHR43798">
    <property type="entry name" value="MONOACYLGLYCEROL LIPASE"/>
    <property type="match status" value="1"/>
</dbReference>
<dbReference type="InterPro" id="IPR050266">
    <property type="entry name" value="AB_hydrolase_sf"/>
</dbReference>
<proteinExistence type="inferred from homology"/>
<evidence type="ECO:0000313" key="7">
    <source>
        <dbReference type="EMBL" id="GAA0854978.1"/>
    </source>
</evidence>
<comment type="catalytic activity">
    <reaction evidence="5">
        <text>6-carboxyhexanoyl-[ACP] methyl ester + H2O = 6-carboxyhexanoyl-[ACP] + methanol + H(+)</text>
        <dbReference type="Rhea" id="RHEA:42700"/>
        <dbReference type="Rhea" id="RHEA-COMP:9955"/>
        <dbReference type="Rhea" id="RHEA-COMP:10186"/>
        <dbReference type="ChEBI" id="CHEBI:15377"/>
        <dbReference type="ChEBI" id="CHEBI:15378"/>
        <dbReference type="ChEBI" id="CHEBI:17790"/>
        <dbReference type="ChEBI" id="CHEBI:78846"/>
        <dbReference type="ChEBI" id="CHEBI:82735"/>
        <dbReference type="EC" id="3.1.1.85"/>
    </reaction>
</comment>
<evidence type="ECO:0000313" key="8">
    <source>
        <dbReference type="Proteomes" id="UP001500359"/>
    </source>
</evidence>
<dbReference type="InterPro" id="IPR029058">
    <property type="entry name" value="AB_hydrolase_fold"/>
</dbReference>
<keyword evidence="2 5" id="KW-0963">Cytoplasm</keyword>
<feature type="binding site" evidence="5">
    <location>
        <position position="237"/>
    </location>
    <ligand>
        <name>substrate</name>
    </ligand>
</feature>
<dbReference type="InterPro" id="IPR000073">
    <property type="entry name" value="AB_hydrolase_1"/>
</dbReference>
<dbReference type="Proteomes" id="UP001500359">
    <property type="component" value="Unassembled WGS sequence"/>
</dbReference>
<dbReference type="SUPFAM" id="SSF53474">
    <property type="entry name" value="alpha/beta-Hydrolases"/>
    <property type="match status" value="1"/>
</dbReference>
<dbReference type="EMBL" id="BAAAFD010000002">
    <property type="protein sequence ID" value="GAA0854978.1"/>
    <property type="molecule type" value="Genomic_DNA"/>
</dbReference>
<feature type="active site" evidence="5">
    <location>
        <position position="237"/>
    </location>
</feature>
<feature type="binding site" evidence="5">
    <location>
        <begin position="145"/>
        <end position="149"/>
    </location>
    <ligand>
        <name>substrate</name>
    </ligand>
</feature>
<sequence length="261" mass="29266">MTTSLFTESRGQGPHLVLLHGWGLNSGVWESIIEQLEDHFRITFIDLPGYGRNASVLPSHYDLDSITSMVAECLPNKCSLLGWSMGGLVAQKIACEHATNIEKLVLLATSPKFSQDEDWPGIKPNVLNTFEQQLEHNYTKTLDRFMAIQALGSATAKQDIKFIRDFIQHYPMPDAEALRAGLRILADTDLRTRISEIQCETHRWYGRLDSLVPVKATNSIATLQPNSQTHIFAHASHAPFISHPEEFIAQLLSLFSTDIKV</sequence>
<accession>A0ABP3WPW2</accession>
<dbReference type="Pfam" id="PF00561">
    <property type="entry name" value="Abhydrolase_1"/>
    <property type="match status" value="1"/>
</dbReference>
<comment type="subcellular location">
    <subcellularLocation>
        <location evidence="5">Cytoplasm</location>
    </subcellularLocation>
</comment>
<comment type="similarity">
    <text evidence="5">Belongs to the AB hydrolase superfamily. Carboxylesterase BioH family.</text>
</comment>
<organism evidence="7 8">
    <name type="scientific">Aliiglaciecola litoralis</name>
    <dbReference type="NCBI Taxonomy" id="582857"/>
    <lineage>
        <taxon>Bacteria</taxon>
        <taxon>Pseudomonadati</taxon>
        <taxon>Pseudomonadota</taxon>
        <taxon>Gammaproteobacteria</taxon>
        <taxon>Alteromonadales</taxon>
        <taxon>Alteromonadaceae</taxon>
        <taxon>Aliiglaciecola</taxon>
    </lineage>
</organism>
<name>A0ABP3WPW2_9ALTE</name>
<dbReference type="NCBIfam" id="TIGR01738">
    <property type="entry name" value="bioH"/>
    <property type="match status" value="1"/>
</dbReference>
<dbReference type="Gene3D" id="3.40.50.1820">
    <property type="entry name" value="alpha/beta hydrolase"/>
    <property type="match status" value="1"/>
</dbReference>
<feature type="binding site" evidence="5">
    <location>
        <position position="22"/>
    </location>
    <ligand>
        <name>substrate</name>
    </ligand>
</feature>